<feature type="compositionally biased region" description="Polar residues" evidence="1">
    <location>
        <begin position="1"/>
        <end position="13"/>
    </location>
</feature>
<proteinExistence type="predicted"/>
<keyword evidence="3" id="KW-1185">Reference proteome</keyword>
<feature type="region of interest" description="Disordered" evidence="1">
    <location>
        <begin position="1"/>
        <end position="23"/>
    </location>
</feature>
<sequence>MPRGTTRSRSVGNATRGDVWGAFRGPSHGRGPFTSIYISTSPTLSRILLLNIAPPRRQDSSLKRIQCQEQAGDHGRGPVTRLCVFPSGPSLMIDLVLNFHSSFPSFQPFRDRLCQPRNYYGVLIRTLFLEQILFMLLDEIVELQSIQKAFRAHVNRWKCEIGDNVP</sequence>
<evidence type="ECO:0000256" key="1">
    <source>
        <dbReference type="SAM" id="MobiDB-lite"/>
    </source>
</evidence>
<gene>
    <name evidence="2" type="ORF">K435DRAFT_790966</name>
</gene>
<name>A0A4S8MPB3_DENBC</name>
<evidence type="ECO:0000313" key="3">
    <source>
        <dbReference type="Proteomes" id="UP000297245"/>
    </source>
</evidence>
<reference evidence="2 3" key="1">
    <citation type="journal article" date="2019" name="Nat. Ecol. Evol.">
        <title>Megaphylogeny resolves global patterns of mushroom evolution.</title>
        <authorList>
            <person name="Varga T."/>
            <person name="Krizsan K."/>
            <person name="Foldi C."/>
            <person name="Dima B."/>
            <person name="Sanchez-Garcia M."/>
            <person name="Sanchez-Ramirez S."/>
            <person name="Szollosi G.J."/>
            <person name="Szarkandi J.G."/>
            <person name="Papp V."/>
            <person name="Albert L."/>
            <person name="Andreopoulos W."/>
            <person name="Angelini C."/>
            <person name="Antonin V."/>
            <person name="Barry K.W."/>
            <person name="Bougher N.L."/>
            <person name="Buchanan P."/>
            <person name="Buyck B."/>
            <person name="Bense V."/>
            <person name="Catcheside P."/>
            <person name="Chovatia M."/>
            <person name="Cooper J."/>
            <person name="Damon W."/>
            <person name="Desjardin D."/>
            <person name="Finy P."/>
            <person name="Geml J."/>
            <person name="Haridas S."/>
            <person name="Hughes K."/>
            <person name="Justo A."/>
            <person name="Karasinski D."/>
            <person name="Kautmanova I."/>
            <person name="Kiss B."/>
            <person name="Kocsube S."/>
            <person name="Kotiranta H."/>
            <person name="LaButti K.M."/>
            <person name="Lechner B.E."/>
            <person name="Liimatainen K."/>
            <person name="Lipzen A."/>
            <person name="Lukacs Z."/>
            <person name="Mihaltcheva S."/>
            <person name="Morgado L.N."/>
            <person name="Niskanen T."/>
            <person name="Noordeloos M.E."/>
            <person name="Ohm R.A."/>
            <person name="Ortiz-Santana B."/>
            <person name="Ovrebo C."/>
            <person name="Racz N."/>
            <person name="Riley R."/>
            <person name="Savchenko A."/>
            <person name="Shiryaev A."/>
            <person name="Soop K."/>
            <person name="Spirin V."/>
            <person name="Szebenyi C."/>
            <person name="Tomsovsky M."/>
            <person name="Tulloss R.E."/>
            <person name="Uehling J."/>
            <person name="Grigoriev I.V."/>
            <person name="Vagvolgyi C."/>
            <person name="Papp T."/>
            <person name="Martin F.M."/>
            <person name="Miettinen O."/>
            <person name="Hibbett D.S."/>
            <person name="Nagy L.G."/>
        </authorList>
    </citation>
    <scope>NUCLEOTIDE SEQUENCE [LARGE SCALE GENOMIC DNA]</scope>
    <source>
        <strain evidence="2 3">CBS 962.96</strain>
    </source>
</reference>
<dbReference type="EMBL" id="ML179056">
    <property type="protein sequence ID" value="THV04399.1"/>
    <property type="molecule type" value="Genomic_DNA"/>
</dbReference>
<dbReference type="Proteomes" id="UP000297245">
    <property type="component" value="Unassembled WGS sequence"/>
</dbReference>
<protein>
    <submittedName>
        <fullName evidence="2">Uncharacterized protein</fullName>
    </submittedName>
</protein>
<evidence type="ECO:0000313" key="2">
    <source>
        <dbReference type="EMBL" id="THV04399.1"/>
    </source>
</evidence>
<dbReference type="AlphaFoldDB" id="A0A4S8MPB3"/>
<organism evidence="2 3">
    <name type="scientific">Dendrothele bispora (strain CBS 962.96)</name>
    <dbReference type="NCBI Taxonomy" id="1314807"/>
    <lineage>
        <taxon>Eukaryota</taxon>
        <taxon>Fungi</taxon>
        <taxon>Dikarya</taxon>
        <taxon>Basidiomycota</taxon>
        <taxon>Agaricomycotina</taxon>
        <taxon>Agaricomycetes</taxon>
        <taxon>Agaricomycetidae</taxon>
        <taxon>Agaricales</taxon>
        <taxon>Agaricales incertae sedis</taxon>
        <taxon>Dendrothele</taxon>
    </lineage>
</organism>
<accession>A0A4S8MPB3</accession>